<dbReference type="PIRSF" id="PIRSF005962">
    <property type="entry name" value="Pept_M20D_amidohydro"/>
    <property type="match status" value="1"/>
</dbReference>
<dbReference type="Gene3D" id="3.30.70.360">
    <property type="match status" value="1"/>
</dbReference>
<dbReference type="PANTHER" id="PTHR11014:SF63">
    <property type="entry name" value="METALLOPEPTIDASE, PUTATIVE (AFU_ORTHOLOGUE AFUA_6G09600)-RELATED"/>
    <property type="match status" value="1"/>
</dbReference>
<dbReference type="HOGENOM" id="CLU_023257_0_1_7"/>
<dbReference type="SUPFAM" id="SSF55031">
    <property type="entry name" value="Bacterial exopeptidase dimerisation domain"/>
    <property type="match status" value="1"/>
</dbReference>
<name>A0LHL2_SYNFM</name>
<dbReference type="eggNOG" id="COG1473">
    <property type="taxonomic scope" value="Bacteria"/>
</dbReference>
<dbReference type="NCBIfam" id="TIGR01891">
    <property type="entry name" value="amidohydrolases"/>
    <property type="match status" value="1"/>
</dbReference>
<dbReference type="CDD" id="cd03886">
    <property type="entry name" value="M20_Acy1"/>
    <property type="match status" value="1"/>
</dbReference>
<comment type="cofactor">
    <cofactor evidence="2">
        <name>Mn(2+)</name>
        <dbReference type="ChEBI" id="CHEBI:29035"/>
    </cofactor>
    <text evidence="2">The Mn(2+) ion enhances activity.</text>
</comment>
<dbReference type="GO" id="GO:0004046">
    <property type="term" value="F:aminoacylase activity"/>
    <property type="evidence" value="ECO:0007669"/>
    <property type="project" value="UniProtKB-EC"/>
</dbReference>
<dbReference type="Gene3D" id="3.40.630.10">
    <property type="entry name" value="Zn peptidases"/>
    <property type="match status" value="1"/>
</dbReference>
<dbReference type="PANTHER" id="PTHR11014">
    <property type="entry name" value="PEPTIDASE M20 FAMILY MEMBER"/>
    <property type="match status" value="1"/>
</dbReference>
<feature type="binding site" evidence="2">
    <location>
        <position position="100"/>
    </location>
    <ligand>
        <name>Mn(2+)</name>
        <dbReference type="ChEBI" id="CHEBI:29035"/>
        <label>2</label>
    </ligand>
</feature>
<feature type="binding site" evidence="2">
    <location>
        <position position="102"/>
    </location>
    <ligand>
        <name>Mn(2+)</name>
        <dbReference type="ChEBI" id="CHEBI:29035"/>
        <label>2</label>
    </ligand>
</feature>
<dbReference type="InterPro" id="IPR011650">
    <property type="entry name" value="Peptidase_M20_dimer"/>
</dbReference>
<dbReference type="InterPro" id="IPR017439">
    <property type="entry name" value="Amidohydrolase"/>
</dbReference>
<evidence type="ECO:0000313" key="5">
    <source>
        <dbReference type="Proteomes" id="UP000001784"/>
    </source>
</evidence>
<sequence length="393" mass="42098">MPVSGLPPMHEWLVELRRHFHRYPEPAFGEEKTAAKICEVLDALGVPHLREVGGTGVIAALGCRRPGGTLALRADMDALPLDEAGDVPYGSLNPGMMHACGHDGHMTVALGVLRLLLENDWPERGGGKVLFIFQPAEEGGRGGALAMLETGLFDPERIDAIFAVHMYPELPVGRIALAATTSNAASDSISVRIVGKGGHGAHPELCVDPIVAGSYFVAQLQSIVSRSVPPLDSAVLTIGSFHGGTARNIIPEEVRMEGTLRTFRSQVRDLVLRRVEEAARGLESSHGVVVELKIDSGYPPVVNHPSVVEYVVDRARGLLGAESVLLEPPSMGAEDFAYFLQRWPGALIRLGCHDPAKGFAHGLHSPHFDFDESALDVGVKLVADLLTHFAQTG</sequence>
<keyword evidence="2" id="KW-0464">Manganese</keyword>
<feature type="domain" description="Peptidase M20 dimerisation" evidence="3">
    <location>
        <begin position="188"/>
        <end position="280"/>
    </location>
</feature>
<gene>
    <name evidence="4" type="ordered locus">Sfum_1222</name>
</gene>
<keyword evidence="2" id="KW-0479">Metal-binding</keyword>
<protein>
    <submittedName>
        <fullName evidence="4">Amidohydrolase</fullName>
        <ecNumber evidence="4">3.5.1.14</ecNumber>
    </submittedName>
</protein>
<dbReference type="GO" id="GO:0019877">
    <property type="term" value="P:diaminopimelate biosynthetic process"/>
    <property type="evidence" value="ECO:0007669"/>
    <property type="project" value="UniProtKB-ARBA"/>
</dbReference>
<dbReference type="SUPFAM" id="SSF53187">
    <property type="entry name" value="Zn-dependent exopeptidases"/>
    <property type="match status" value="1"/>
</dbReference>
<dbReference type="Pfam" id="PF01546">
    <property type="entry name" value="Peptidase_M20"/>
    <property type="match status" value="1"/>
</dbReference>
<dbReference type="InterPro" id="IPR002933">
    <property type="entry name" value="Peptidase_M20"/>
</dbReference>
<dbReference type="STRING" id="335543.Sfum_1222"/>
<dbReference type="Pfam" id="PF07687">
    <property type="entry name" value="M20_dimer"/>
    <property type="match status" value="1"/>
</dbReference>
<dbReference type="Proteomes" id="UP000001784">
    <property type="component" value="Chromosome"/>
</dbReference>
<dbReference type="FunCoup" id="A0LHL2">
    <property type="interactions" value="271"/>
</dbReference>
<proteinExistence type="predicted"/>
<feature type="binding site" evidence="2">
    <location>
        <position position="364"/>
    </location>
    <ligand>
        <name>Mn(2+)</name>
        <dbReference type="ChEBI" id="CHEBI:29035"/>
        <label>2</label>
    </ligand>
</feature>
<dbReference type="EMBL" id="CP000478">
    <property type="protein sequence ID" value="ABK16914.1"/>
    <property type="molecule type" value="Genomic_DNA"/>
</dbReference>
<dbReference type="KEGG" id="sfu:Sfum_1222"/>
<keyword evidence="1 4" id="KW-0378">Hydrolase</keyword>
<evidence type="ECO:0000256" key="2">
    <source>
        <dbReference type="PIRSR" id="PIRSR005962-1"/>
    </source>
</evidence>
<evidence type="ECO:0000256" key="1">
    <source>
        <dbReference type="ARBA" id="ARBA00022801"/>
    </source>
</evidence>
<organism evidence="4 5">
    <name type="scientific">Syntrophobacter fumaroxidans (strain DSM 10017 / MPOB)</name>
    <dbReference type="NCBI Taxonomy" id="335543"/>
    <lineage>
        <taxon>Bacteria</taxon>
        <taxon>Pseudomonadati</taxon>
        <taxon>Thermodesulfobacteriota</taxon>
        <taxon>Syntrophobacteria</taxon>
        <taxon>Syntrophobacterales</taxon>
        <taxon>Syntrophobacteraceae</taxon>
        <taxon>Syntrophobacter</taxon>
    </lineage>
</organism>
<reference evidence="4 5" key="1">
    <citation type="submission" date="2006-10" db="EMBL/GenBank/DDBJ databases">
        <title>Complete sequence of Syntrophobacter fumaroxidans MPOB.</title>
        <authorList>
            <consortium name="US DOE Joint Genome Institute"/>
            <person name="Copeland A."/>
            <person name="Lucas S."/>
            <person name="Lapidus A."/>
            <person name="Barry K."/>
            <person name="Detter J.C."/>
            <person name="Glavina del Rio T."/>
            <person name="Hammon N."/>
            <person name="Israni S."/>
            <person name="Pitluck S."/>
            <person name="Goltsman E.G."/>
            <person name="Martinez M."/>
            <person name="Schmutz J."/>
            <person name="Larimer F."/>
            <person name="Land M."/>
            <person name="Hauser L."/>
            <person name="Kyrpides N."/>
            <person name="Kim E."/>
            <person name="Boone D.R."/>
            <person name="Brockman F."/>
            <person name="Culley D."/>
            <person name="Ferry J."/>
            <person name="Gunsalus R."/>
            <person name="McInerney M.J."/>
            <person name="Morrison M."/>
            <person name="Plugge C."/>
            <person name="Rohlin L."/>
            <person name="Scholten J."/>
            <person name="Sieber J."/>
            <person name="Stams A.J.M."/>
            <person name="Worm P."/>
            <person name="Henstra A.M."/>
            <person name="Richardson P."/>
        </authorList>
    </citation>
    <scope>NUCLEOTIDE SEQUENCE [LARGE SCALE GENOMIC DNA]</scope>
    <source>
        <strain evidence="5">DSM 10017 / MPOB</strain>
    </source>
</reference>
<keyword evidence="5" id="KW-1185">Reference proteome</keyword>
<accession>A0LHL2</accession>
<dbReference type="FunFam" id="3.30.70.360:FF:000001">
    <property type="entry name" value="N-acetyldiaminopimelate deacetylase"/>
    <property type="match status" value="1"/>
</dbReference>
<dbReference type="GO" id="GO:0050118">
    <property type="term" value="F:N-acetyldiaminopimelate deacetylase activity"/>
    <property type="evidence" value="ECO:0007669"/>
    <property type="project" value="UniProtKB-ARBA"/>
</dbReference>
<dbReference type="InParanoid" id="A0LHL2"/>
<feature type="binding site" evidence="2">
    <location>
        <position position="138"/>
    </location>
    <ligand>
        <name>Mn(2+)</name>
        <dbReference type="ChEBI" id="CHEBI:29035"/>
        <label>2</label>
    </ligand>
</feature>
<dbReference type="EC" id="3.5.1.14" evidence="4"/>
<evidence type="ECO:0000259" key="3">
    <source>
        <dbReference type="Pfam" id="PF07687"/>
    </source>
</evidence>
<dbReference type="AlphaFoldDB" id="A0LHL2"/>
<dbReference type="InterPro" id="IPR036264">
    <property type="entry name" value="Bact_exopeptidase_dim_dom"/>
</dbReference>
<evidence type="ECO:0000313" key="4">
    <source>
        <dbReference type="EMBL" id="ABK16914.1"/>
    </source>
</evidence>
<dbReference type="RefSeq" id="WP_011698085.1">
    <property type="nucleotide sequence ID" value="NC_008554.1"/>
</dbReference>
<feature type="binding site" evidence="2">
    <location>
        <position position="165"/>
    </location>
    <ligand>
        <name>Mn(2+)</name>
        <dbReference type="ChEBI" id="CHEBI:29035"/>
        <label>2</label>
    </ligand>
</feature>
<dbReference type="GO" id="GO:0046872">
    <property type="term" value="F:metal ion binding"/>
    <property type="evidence" value="ECO:0007669"/>
    <property type="project" value="UniProtKB-KW"/>
</dbReference>
<dbReference type="OrthoDB" id="9777385at2"/>